<evidence type="ECO:0000313" key="4">
    <source>
        <dbReference type="Proteomes" id="UP000008363"/>
    </source>
</evidence>
<keyword evidence="1 3" id="KW-0808">Transferase</keyword>
<dbReference type="AlphaFoldDB" id="K6WA52"/>
<evidence type="ECO:0000256" key="1">
    <source>
        <dbReference type="ARBA" id="ARBA00022679"/>
    </source>
</evidence>
<dbReference type="Pfam" id="PF00534">
    <property type="entry name" value="Glycos_transf_1"/>
    <property type="match status" value="1"/>
</dbReference>
<dbReference type="PANTHER" id="PTHR45947">
    <property type="entry name" value="SULFOQUINOVOSYL TRANSFERASE SQD2"/>
    <property type="match status" value="1"/>
</dbReference>
<feature type="domain" description="Glycosyl transferase family 1" evidence="2">
    <location>
        <begin position="218"/>
        <end position="376"/>
    </location>
</feature>
<dbReference type="EMBL" id="BAHC01000050">
    <property type="protein sequence ID" value="GAB89087.1"/>
    <property type="molecule type" value="Genomic_DNA"/>
</dbReference>
<sequence length="402" mass="44710">MTRLLLIAPTCDGTDVGESWVAYNWASRLGERYDTTLLTYHKRDRPLATPQLPGLRVVEWRDPPLVGRYERLNSMMKPGYVPFCGKARRWVRRAIAGGEHFDLAFQPVPVAMRYPSPMTGLGIPFVFGPVGGGLSSPPAFGADEDTSPWFVRLRALDGWRLHHDWLLRRTYEDAACVLGIGEYVRTQLEDIEIQAFRVMSETGLSEIPPPVDRSDRTGPVRLLYVGRLVRTKGARDAIRALSLIRDLEVMFDIVGDGPDRDACESEARELGLGERVVFHGAQPRSAVSERYRAADVFVFPSYQEPGGNVVPEAMSFGLPVVVCNRGGPGLATTDDCAIRLAVESPEALSQDVANAVRTLVNDSALRHKMGMIARKRAQTYLMWDSKVDELSEIFEHVLASAR</sequence>
<name>K6WA52_9ACTN</name>
<accession>K6WA52</accession>
<dbReference type="STRING" id="1108045.GORHZ_050_00040"/>
<dbReference type="InterPro" id="IPR050194">
    <property type="entry name" value="Glycosyltransferase_grp1"/>
</dbReference>
<dbReference type="eggNOG" id="COG0438">
    <property type="taxonomic scope" value="Bacteria"/>
</dbReference>
<evidence type="ECO:0000259" key="2">
    <source>
        <dbReference type="Pfam" id="PF00534"/>
    </source>
</evidence>
<protein>
    <submittedName>
        <fullName evidence="3">Putative glycosyltransferase</fullName>
    </submittedName>
</protein>
<dbReference type="SUPFAM" id="SSF53756">
    <property type="entry name" value="UDP-Glycosyltransferase/glycogen phosphorylase"/>
    <property type="match status" value="1"/>
</dbReference>
<dbReference type="PANTHER" id="PTHR45947:SF3">
    <property type="entry name" value="SULFOQUINOVOSYL TRANSFERASE SQD2"/>
    <property type="match status" value="1"/>
</dbReference>
<dbReference type="Gene3D" id="3.40.50.2000">
    <property type="entry name" value="Glycogen Phosphorylase B"/>
    <property type="match status" value="2"/>
</dbReference>
<dbReference type="RefSeq" id="WP_006330988.1">
    <property type="nucleotide sequence ID" value="NZ_BAHC01000050.1"/>
</dbReference>
<comment type="caution">
    <text evidence="3">The sequence shown here is derived from an EMBL/GenBank/DDBJ whole genome shotgun (WGS) entry which is preliminary data.</text>
</comment>
<proteinExistence type="predicted"/>
<gene>
    <name evidence="3" type="ORF">GORHZ_050_00040</name>
</gene>
<keyword evidence="4" id="KW-1185">Reference proteome</keyword>
<evidence type="ECO:0000313" key="3">
    <source>
        <dbReference type="EMBL" id="GAB89087.1"/>
    </source>
</evidence>
<organism evidence="3 4">
    <name type="scientific">Gordonia rhizosphera NBRC 16068</name>
    <dbReference type="NCBI Taxonomy" id="1108045"/>
    <lineage>
        <taxon>Bacteria</taxon>
        <taxon>Bacillati</taxon>
        <taxon>Actinomycetota</taxon>
        <taxon>Actinomycetes</taxon>
        <taxon>Mycobacteriales</taxon>
        <taxon>Gordoniaceae</taxon>
        <taxon>Gordonia</taxon>
    </lineage>
</organism>
<dbReference type="Proteomes" id="UP000008363">
    <property type="component" value="Unassembled WGS sequence"/>
</dbReference>
<dbReference type="GO" id="GO:0016757">
    <property type="term" value="F:glycosyltransferase activity"/>
    <property type="evidence" value="ECO:0007669"/>
    <property type="project" value="InterPro"/>
</dbReference>
<reference evidence="3 4" key="1">
    <citation type="submission" date="2012-08" db="EMBL/GenBank/DDBJ databases">
        <title>Whole genome shotgun sequence of Gordonia rhizosphera NBRC 16068.</title>
        <authorList>
            <person name="Takarada H."/>
            <person name="Isaki S."/>
            <person name="Hosoyama A."/>
            <person name="Tsuchikane K."/>
            <person name="Katsumata H."/>
            <person name="Baba S."/>
            <person name="Ohji S."/>
            <person name="Yamazaki S."/>
            <person name="Fujita N."/>
        </authorList>
    </citation>
    <scope>NUCLEOTIDE SEQUENCE [LARGE SCALE GENOMIC DNA]</scope>
    <source>
        <strain evidence="3 4">NBRC 16068</strain>
    </source>
</reference>
<dbReference type="InterPro" id="IPR001296">
    <property type="entry name" value="Glyco_trans_1"/>
</dbReference>
<dbReference type="OrthoDB" id="9810929at2"/>